<keyword evidence="3 4" id="KW-0663">Pyridoxal phosphate</keyword>
<feature type="region of interest" description="Disordered" evidence="7">
    <location>
        <begin position="1"/>
        <end position="35"/>
    </location>
</feature>
<dbReference type="EMBL" id="FMUH01000003">
    <property type="protein sequence ID" value="SCX48856.1"/>
    <property type="molecule type" value="Genomic_DNA"/>
</dbReference>
<reference evidence="9" key="1">
    <citation type="submission" date="2016-10" db="EMBL/GenBank/DDBJ databases">
        <authorList>
            <person name="Varghese N."/>
            <person name="Submissions S."/>
        </authorList>
    </citation>
    <scope>NUCLEOTIDE SEQUENCE [LARGE SCALE GENOMIC DNA]</scope>
    <source>
        <strain evidence="9">DSM 45722</strain>
    </source>
</reference>
<dbReference type="EC" id="3.7.1.3" evidence="4 5"/>
<name>A0A1G4Y624_9ACTN</name>
<dbReference type="PANTHER" id="PTHR14084">
    <property type="entry name" value="KYNURENINASE"/>
    <property type="match status" value="1"/>
</dbReference>
<feature type="modified residue" description="N6-(pyridoxal phosphate)lysine" evidence="4">
    <location>
        <position position="235"/>
    </location>
</feature>
<dbReference type="GO" id="GO:0019441">
    <property type="term" value="P:L-tryptophan catabolic process to kynurenine"/>
    <property type="evidence" value="ECO:0007669"/>
    <property type="project" value="TreeGrafter"/>
</dbReference>
<evidence type="ECO:0000256" key="6">
    <source>
        <dbReference type="PIRNR" id="PIRNR038800"/>
    </source>
</evidence>
<gene>
    <name evidence="4" type="primary">kynU</name>
    <name evidence="8" type="ORF">SAMN03159343_2056</name>
</gene>
<dbReference type="Pfam" id="PF22580">
    <property type="entry name" value="KYNU_C"/>
    <property type="match status" value="1"/>
</dbReference>
<evidence type="ECO:0000256" key="3">
    <source>
        <dbReference type="ARBA" id="ARBA00022898"/>
    </source>
</evidence>
<dbReference type="InterPro" id="IPR015421">
    <property type="entry name" value="PyrdxlP-dep_Trfase_major"/>
</dbReference>
<dbReference type="Proteomes" id="UP000198981">
    <property type="component" value="Unassembled WGS sequence"/>
</dbReference>
<keyword evidence="2 4" id="KW-0378">Hydrolase</keyword>
<comment type="caution">
    <text evidence="4">Lacks conserved residue(s) required for the propagation of feature annotation.</text>
</comment>
<dbReference type="STRING" id="1960309.SAMN03159343_2056"/>
<dbReference type="PIRSF" id="PIRSF038800">
    <property type="entry name" value="KYNU"/>
    <property type="match status" value="1"/>
</dbReference>
<evidence type="ECO:0000256" key="1">
    <source>
        <dbReference type="ARBA" id="ARBA00022642"/>
    </source>
</evidence>
<dbReference type="InterPro" id="IPR015422">
    <property type="entry name" value="PyrdxlP-dep_Trfase_small"/>
</dbReference>
<dbReference type="PANTHER" id="PTHR14084:SF0">
    <property type="entry name" value="KYNURENINASE"/>
    <property type="match status" value="1"/>
</dbReference>
<dbReference type="SUPFAM" id="SSF53383">
    <property type="entry name" value="PLP-dependent transferases"/>
    <property type="match status" value="1"/>
</dbReference>
<dbReference type="HAMAP" id="MF_01970">
    <property type="entry name" value="Kynureninase"/>
    <property type="match status" value="1"/>
</dbReference>
<keyword evidence="9" id="KW-1185">Reference proteome</keyword>
<protein>
    <recommendedName>
        <fullName evidence="4 5">Kynureninase</fullName>
        <ecNumber evidence="4 5">3.7.1.3</ecNumber>
    </recommendedName>
    <alternativeName>
        <fullName evidence="4">L-kynurenine hydrolase</fullName>
    </alternativeName>
</protein>
<dbReference type="UniPathway" id="UPA00334">
    <property type="reaction ID" value="UER00455"/>
</dbReference>
<dbReference type="NCBIfam" id="TIGR01814">
    <property type="entry name" value="kynureninase"/>
    <property type="match status" value="1"/>
</dbReference>
<comment type="pathway">
    <text evidence="4 6">Cofactor biosynthesis; NAD(+) biosynthesis; quinolinate from L-kynurenine: step 2/3.</text>
</comment>
<evidence type="ECO:0000256" key="2">
    <source>
        <dbReference type="ARBA" id="ARBA00022801"/>
    </source>
</evidence>
<feature type="binding site" evidence="4">
    <location>
        <position position="106"/>
    </location>
    <ligand>
        <name>pyridoxal 5'-phosphate</name>
        <dbReference type="ChEBI" id="CHEBI:597326"/>
    </ligand>
</feature>
<feature type="binding site" evidence="4">
    <location>
        <position position="264"/>
    </location>
    <ligand>
        <name>pyridoxal 5'-phosphate</name>
        <dbReference type="ChEBI" id="CHEBI:597326"/>
    </ligand>
</feature>
<dbReference type="OrthoDB" id="9812626at2"/>
<feature type="compositionally biased region" description="Basic and acidic residues" evidence="7">
    <location>
        <begin position="1"/>
        <end position="11"/>
    </location>
</feature>
<dbReference type="GO" id="GO:0030429">
    <property type="term" value="F:kynureninase activity"/>
    <property type="evidence" value="ECO:0007669"/>
    <property type="project" value="UniProtKB-UniRule"/>
</dbReference>
<comment type="pathway">
    <text evidence="4 6">Amino-acid degradation; L-kynurenine degradation; L-alanine and anthranilate from L-kynurenine: step 1/1.</text>
</comment>
<feature type="binding site" evidence="4">
    <location>
        <position position="290"/>
    </location>
    <ligand>
        <name>pyridoxal 5'-phosphate</name>
        <dbReference type="ChEBI" id="CHEBI:597326"/>
    </ligand>
</feature>
<comment type="subunit">
    <text evidence="4 6">Homodimer.</text>
</comment>
<feature type="binding site" evidence="4">
    <location>
        <position position="234"/>
    </location>
    <ligand>
        <name>pyridoxal 5'-phosphate</name>
        <dbReference type="ChEBI" id="CHEBI:597326"/>
    </ligand>
</feature>
<feature type="binding site" evidence="4">
    <location>
        <position position="107"/>
    </location>
    <ligand>
        <name>pyridoxal 5'-phosphate</name>
        <dbReference type="ChEBI" id="CHEBI:597326"/>
    </ligand>
</feature>
<sequence length="421" mass="44783">MTTREDARGLDDADPLAGFRERFTGDGPGGAWDDGPGRRIYLDGNSLGRLPRATPAAVARVVEEEWGRGLVGSWAHWVGQATRVGDVLAAGVLGARPGEVLVADSTSVNLYKLLQAGVGARPGRDVLVCCADDFPTDRYVVAGVAEQHGMTVREVAADVDTGLTLDDITAVLDDRVAVVVLSLVAYRSGAMVDLAAVTELARASGALVLWDLSHAVGSVEVDLSAADLAVGCTYKHLNGGPGAPAFLYVRRELQGSLRQPIQGWFGQRDQFAMGPAYEPTDGVERFAVGTPPVLATAAVEVGARISAEAGMPAIAAKGRALTDLLVTLVDERLPQLRLASPRESDRRGAHVSVEHPQAWQLTQALVDRGVVPDFRTPDRIRFGPAPLYTRFVDVWDAVDRLADVLASDAHLPYSATRSRVT</sequence>
<dbReference type="InterPro" id="IPR015424">
    <property type="entry name" value="PyrdxlP-dep_Trfase"/>
</dbReference>
<dbReference type="InterPro" id="IPR010111">
    <property type="entry name" value="Kynureninase"/>
</dbReference>
<proteinExistence type="inferred from homology"/>
<evidence type="ECO:0000313" key="8">
    <source>
        <dbReference type="EMBL" id="SCX48856.1"/>
    </source>
</evidence>
<dbReference type="UniPathway" id="UPA00253">
    <property type="reaction ID" value="UER00329"/>
</dbReference>
<accession>A0A1G4Y624</accession>
<dbReference type="GO" id="GO:0030170">
    <property type="term" value="F:pyridoxal phosphate binding"/>
    <property type="evidence" value="ECO:0007669"/>
    <property type="project" value="UniProtKB-UniRule"/>
</dbReference>
<feature type="binding site" evidence="4">
    <location>
        <begin position="134"/>
        <end position="137"/>
    </location>
    <ligand>
        <name>pyridoxal 5'-phosphate</name>
        <dbReference type="ChEBI" id="CHEBI:597326"/>
    </ligand>
</feature>
<dbReference type="GO" id="GO:0043420">
    <property type="term" value="P:anthranilate metabolic process"/>
    <property type="evidence" value="ECO:0007669"/>
    <property type="project" value="TreeGrafter"/>
</dbReference>
<dbReference type="Gene3D" id="3.40.640.10">
    <property type="entry name" value="Type I PLP-dependent aspartate aminotransferase-like (Major domain)"/>
    <property type="match status" value="1"/>
</dbReference>
<dbReference type="RefSeq" id="WP_092803450.1">
    <property type="nucleotide sequence ID" value="NZ_FMUH01000003.1"/>
</dbReference>
<comment type="function">
    <text evidence="4 6">Catalyzes the cleavage of L-kynurenine (L-Kyn) and L-3-hydroxykynurenine (L-3OHKyn) into anthranilic acid (AA) and 3-hydroxyanthranilic acid (3-OHAA), respectively.</text>
</comment>
<comment type="catalytic activity">
    <reaction evidence="4 6">
        <text>L-kynurenine + H2O = anthranilate + L-alanine + H(+)</text>
        <dbReference type="Rhea" id="RHEA:16813"/>
        <dbReference type="ChEBI" id="CHEBI:15377"/>
        <dbReference type="ChEBI" id="CHEBI:15378"/>
        <dbReference type="ChEBI" id="CHEBI:16567"/>
        <dbReference type="ChEBI" id="CHEBI:57959"/>
        <dbReference type="ChEBI" id="CHEBI:57972"/>
        <dbReference type="EC" id="3.7.1.3"/>
    </reaction>
</comment>
<evidence type="ECO:0000313" key="9">
    <source>
        <dbReference type="Proteomes" id="UP000198981"/>
    </source>
</evidence>
<dbReference type="GO" id="GO:0097053">
    <property type="term" value="P:L-kynurenine catabolic process"/>
    <property type="evidence" value="ECO:0007669"/>
    <property type="project" value="UniProtKB-UniRule"/>
</dbReference>
<feature type="binding site" evidence="4">
    <location>
        <position position="211"/>
    </location>
    <ligand>
        <name>pyridoxal 5'-phosphate</name>
        <dbReference type="ChEBI" id="CHEBI:597326"/>
    </ligand>
</feature>
<dbReference type="Gene3D" id="3.90.1150.10">
    <property type="entry name" value="Aspartate Aminotransferase, domain 1"/>
    <property type="match status" value="1"/>
</dbReference>
<evidence type="ECO:0000256" key="7">
    <source>
        <dbReference type="SAM" id="MobiDB-lite"/>
    </source>
</evidence>
<comment type="catalytic activity">
    <reaction evidence="6">
        <text>3-hydroxy-L-kynurenine + H2O = 3-hydroxyanthranilate + L-alanine + H(+)</text>
        <dbReference type="Rhea" id="RHEA:25143"/>
        <dbReference type="ChEBI" id="CHEBI:15377"/>
        <dbReference type="ChEBI" id="CHEBI:15378"/>
        <dbReference type="ChEBI" id="CHEBI:36559"/>
        <dbReference type="ChEBI" id="CHEBI:57972"/>
        <dbReference type="ChEBI" id="CHEBI:58125"/>
        <dbReference type="EC" id="3.7.1.3"/>
    </reaction>
</comment>
<dbReference type="GO" id="GO:0009435">
    <property type="term" value="P:NAD+ biosynthetic process"/>
    <property type="evidence" value="ECO:0007669"/>
    <property type="project" value="UniProtKB-UniRule"/>
</dbReference>
<dbReference type="AlphaFoldDB" id="A0A1G4Y624"/>
<dbReference type="GO" id="GO:0005737">
    <property type="term" value="C:cytoplasm"/>
    <property type="evidence" value="ECO:0007669"/>
    <property type="project" value="UniProtKB-UniRule"/>
</dbReference>
<comment type="similarity">
    <text evidence="4 6">Belongs to the kynureninase family.</text>
</comment>
<evidence type="ECO:0000256" key="5">
    <source>
        <dbReference type="NCBIfam" id="TIGR01814"/>
    </source>
</evidence>
<keyword evidence="1 4" id="KW-0662">Pyridine nucleotide biosynthesis</keyword>
<feature type="binding site" evidence="4">
    <location>
        <position position="214"/>
    </location>
    <ligand>
        <name>pyridoxal 5'-phosphate</name>
        <dbReference type="ChEBI" id="CHEBI:597326"/>
    </ligand>
</feature>
<evidence type="ECO:0000256" key="4">
    <source>
        <dbReference type="HAMAP-Rule" id="MF_01970"/>
    </source>
</evidence>
<organism evidence="8 9">
    <name type="scientific">Klenkia marina</name>
    <dbReference type="NCBI Taxonomy" id="1960309"/>
    <lineage>
        <taxon>Bacteria</taxon>
        <taxon>Bacillati</taxon>
        <taxon>Actinomycetota</taxon>
        <taxon>Actinomycetes</taxon>
        <taxon>Geodermatophilales</taxon>
        <taxon>Geodermatophilaceae</taxon>
        <taxon>Klenkia</taxon>
    </lineage>
</organism>
<dbReference type="GO" id="GO:0019805">
    <property type="term" value="P:quinolinate biosynthetic process"/>
    <property type="evidence" value="ECO:0007669"/>
    <property type="project" value="UniProtKB-UniRule"/>
</dbReference>
<comment type="cofactor">
    <cofactor evidence="4 6">
        <name>pyridoxal 5'-phosphate</name>
        <dbReference type="ChEBI" id="CHEBI:597326"/>
    </cofactor>
</comment>